<evidence type="ECO:0008006" key="5">
    <source>
        <dbReference type="Google" id="ProtNLM"/>
    </source>
</evidence>
<dbReference type="InterPro" id="IPR036259">
    <property type="entry name" value="MFS_trans_sf"/>
</dbReference>
<accession>A0A3R7M5W4</accession>
<dbReference type="Proteomes" id="UP000283509">
    <property type="component" value="Unassembled WGS sequence"/>
</dbReference>
<dbReference type="PANTHER" id="PTHR11360:SF306">
    <property type="entry name" value="RE01051P"/>
    <property type="match status" value="1"/>
</dbReference>
<dbReference type="AlphaFoldDB" id="A0A3R7M5W4"/>
<name>A0A3R7M5W4_PENVA</name>
<keyword evidence="2" id="KW-1133">Transmembrane helix</keyword>
<reference evidence="3 4" key="2">
    <citation type="submission" date="2019-01" db="EMBL/GenBank/DDBJ databases">
        <title>The decoding of complex shrimp genome reveals the adaptation for benthos swimmer, frequently molting mechanism and breeding impact on genome.</title>
        <authorList>
            <person name="Sun Y."/>
            <person name="Gao Y."/>
            <person name="Yu Y."/>
        </authorList>
    </citation>
    <scope>NUCLEOTIDE SEQUENCE [LARGE SCALE GENOMIC DNA]</scope>
    <source>
        <tissue evidence="3">Muscle</tissue>
    </source>
</reference>
<evidence type="ECO:0000256" key="1">
    <source>
        <dbReference type="SAM" id="MobiDB-lite"/>
    </source>
</evidence>
<dbReference type="SUPFAM" id="SSF103473">
    <property type="entry name" value="MFS general substrate transporter"/>
    <property type="match status" value="1"/>
</dbReference>
<dbReference type="PANTHER" id="PTHR11360">
    <property type="entry name" value="MONOCARBOXYLATE TRANSPORTER"/>
    <property type="match status" value="1"/>
</dbReference>
<feature type="transmembrane region" description="Helical" evidence="2">
    <location>
        <begin position="183"/>
        <end position="202"/>
    </location>
</feature>
<dbReference type="InterPro" id="IPR050327">
    <property type="entry name" value="Proton-linked_MCT"/>
</dbReference>
<reference evidence="3 4" key="1">
    <citation type="submission" date="2018-04" db="EMBL/GenBank/DDBJ databases">
        <authorList>
            <person name="Zhang X."/>
            <person name="Yuan J."/>
            <person name="Li F."/>
            <person name="Xiang J."/>
        </authorList>
    </citation>
    <scope>NUCLEOTIDE SEQUENCE [LARGE SCALE GENOMIC DNA]</scope>
    <source>
        <tissue evidence="3">Muscle</tissue>
    </source>
</reference>
<proteinExistence type="predicted"/>
<organism evidence="3 4">
    <name type="scientific">Penaeus vannamei</name>
    <name type="common">Whiteleg shrimp</name>
    <name type="synonym">Litopenaeus vannamei</name>
    <dbReference type="NCBI Taxonomy" id="6689"/>
    <lineage>
        <taxon>Eukaryota</taxon>
        <taxon>Metazoa</taxon>
        <taxon>Ecdysozoa</taxon>
        <taxon>Arthropoda</taxon>
        <taxon>Crustacea</taxon>
        <taxon>Multicrustacea</taxon>
        <taxon>Malacostraca</taxon>
        <taxon>Eumalacostraca</taxon>
        <taxon>Eucarida</taxon>
        <taxon>Decapoda</taxon>
        <taxon>Dendrobranchiata</taxon>
        <taxon>Penaeoidea</taxon>
        <taxon>Penaeidae</taxon>
        <taxon>Penaeus</taxon>
    </lineage>
</organism>
<evidence type="ECO:0000256" key="2">
    <source>
        <dbReference type="SAM" id="Phobius"/>
    </source>
</evidence>
<dbReference type="OrthoDB" id="6377051at2759"/>
<evidence type="ECO:0000313" key="4">
    <source>
        <dbReference type="Proteomes" id="UP000283509"/>
    </source>
</evidence>
<feature type="region of interest" description="Disordered" evidence="1">
    <location>
        <begin position="43"/>
        <end position="64"/>
    </location>
</feature>
<dbReference type="GO" id="GO:0008028">
    <property type="term" value="F:monocarboxylic acid transmembrane transporter activity"/>
    <property type="evidence" value="ECO:0007669"/>
    <property type="project" value="TreeGrafter"/>
</dbReference>
<evidence type="ECO:0000313" key="3">
    <source>
        <dbReference type="EMBL" id="ROT73790.1"/>
    </source>
</evidence>
<keyword evidence="2" id="KW-0812">Transmembrane</keyword>
<feature type="transmembrane region" description="Helical" evidence="2">
    <location>
        <begin position="148"/>
        <end position="171"/>
    </location>
</feature>
<keyword evidence="4" id="KW-1185">Reference proteome</keyword>
<keyword evidence="2" id="KW-0472">Membrane</keyword>
<sequence length="273" mass="29176">MIVPHYFTTRRGLASGIIMMWDCGGQLLGSPLVELLQDQTVGRPRTRAPGGGSGSRSSSPRPKGALLSRVVRSTLEDLRVLASARACIIAVGATVVFNGYLNFLAFVPFAMQEAGHSLGDAAACVSVSAVCNMVTRITLASLSDARAFSFRACHMLGSAAITGAMLAFTLLSDMAWIRVAMGVWGCGVGAFMSIFNLVMVHYMGLDRFMAMLGATMLLCSSSGHIMLRLRQSDPEALGRQSMLSGGLGRRAWARREELQFCSPNGSGRVINFQ</sequence>
<dbReference type="EMBL" id="QCYY01001991">
    <property type="protein sequence ID" value="ROT73790.1"/>
    <property type="molecule type" value="Genomic_DNA"/>
</dbReference>
<comment type="caution">
    <text evidence="3">The sequence shown here is derived from an EMBL/GenBank/DDBJ whole genome shotgun (WGS) entry which is preliminary data.</text>
</comment>
<dbReference type="Gene3D" id="1.20.1250.20">
    <property type="entry name" value="MFS general substrate transporter like domains"/>
    <property type="match status" value="1"/>
</dbReference>
<gene>
    <name evidence="3" type="ORF">C7M84_007754</name>
</gene>
<feature type="transmembrane region" description="Helical" evidence="2">
    <location>
        <begin position="78"/>
        <end position="101"/>
    </location>
</feature>
<protein>
    <recommendedName>
        <fullName evidence="5">Monocarboxylate transporter</fullName>
    </recommendedName>
</protein>